<protein>
    <submittedName>
        <fullName evidence="1">Uncharacterized protein</fullName>
    </submittedName>
</protein>
<proteinExistence type="predicted"/>
<sequence>MEFTHPELYRRYFHCSMDCRDRPGWFCSVAGDMKVERTIQRVSKGPGGHYVVGVTRNASAVAEFELLFHEIGSITSHLNLLTTNNPMDQTECHLQHSLSATRRHSFNYNVEILLDYVLERQNPYTVTVNVPVPLHNLLTKLAVDKEAILKERKAPLSNDMANAQKSMDIAKERVMSLKQILSHDLISSSPLFDGDPPVHVNKSKLIGETESLLPTHIIADFMSKMRHMPLAQFSTLGGAIDAFINSASSICEGPEYIHLVLDSCVEMSLKEVVSDNEALPAIKFGNEVIPELFNWIEEADSRVMAQKRRMLPLHQAISRLGTSLAKTMIKSHILTGDDCMSKVGIKHASVTSDPSRMKHEQKNRQTAETFDLLDLIASLLQAMAPVIHGGWEEHLGMLLATKHMKPLPWSLLLLCKCT</sequence>
<accession>A0A9D4C3K7</accession>
<comment type="caution">
    <text evidence="1">The sequence shown here is derived from an EMBL/GenBank/DDBJ whole genome shotgun (WGS) entry which is preliminary data.</text>
</comment>
<reference evidence="1" key="1">
    <citation type="journal article" date="2019" name="bioRxiv">
        <title>The Genome of the Zebra Mussel, Dreissena polymorpha: A Resource for Invasive Species Research.</title>
        <authorList>
            <person name="McCartney M.A."/>
            <person name="Auch B."/>
            <person name="Kono T."/>
            <person name="Mallez S."/>
            <person name="Zhang Y."/>
            <person name="Obille A."/>
            <person name="Becker A."/>
            <person name="Abrahante J.E."/>
            <person name="Garbe J."/>
            <person name="Badalamenti J.P."/>
            <person name="Herman A."/>
            <person name="Mangelson H."/>
            <person name="Liachko I."/>
            <person name="Sullivan S."/>
            <person name="Sone E.D."/>
            <person name="Koren S."/>
            <person name="Silverstein K.A.T."/>
            <person name="Beckman K.B."/>
            <person name="Gohl D.M."/>
        </authorList>
    </citation>
    <scope>NUCLEOTIDE SEQUENCE</scope>
    <source>
        <strain evidence="1">Duluth1</strain>
        <tissue evidence="1">Whole animal</tissue>
    </source>
</reference>
<organism evidence="1 2">
    <name type="scientific">Dreissena polymorpha</name>
    <name type="common">Zebra mussel</name>
    <name type="synonym">Mytilus polymorpha</name>
    <dbReference type="NCBI Taxonomy" id="45954"/>
    <lineage>
        <taxon>Eukaryota</taxon>
        <taxon>Metazoa</taxon>
        <taxon>Spiralia</taxon>
        <taxon>Lophotrochozoa</taxon>
        <taxon>Mollusca</taxon>
        <taxon>Bivalvia</taxon>
        <taxon>Autobranchia</taxon>
        <taxon>Heteroconchia</taxon>
        <taxon>Euheterodonta</taxon>
        <taxon>Imparidentia</taxon>
        <taxon>Neoheterodontei</taxon>
        <taxon>Myida</taxon>
        <taxon>Dreissenoidea</taxon>
        <taxon>Dreissenidae</taxon>
        <taxon>Dreissena</taxon>
    </lineage>
</organism>
<reference evidence="1" key="2">
    <citation type="submission" date="2020-11" db="EMBL/GenBank/DDBJ databases">
        <authorList>
            <person name="McCartney M.A."/>
            <person name="Auch B."/>
            <person name="Kono T."/>
            <person name="Mallez S."/>
            <person name="Becker A."/>
            <person name="Gohl D.M."/>
            <person name="Silverstein K.A.T."/>
            <person name="Koren S."/>
            <person name="Bechman K.B."/>
            <person name="Herman A."/>
            <person name="Abrahante J.E."/>
            <person name="Garbe J."/>
        </authorList>
    </citation>
    <scope>NUCLEOTIDE SEQUENCE</scope>
    <source>
        <strain evidence="1">Duluth1</strain>
        <tissue evidence="1">Whole animal</tissue>
    </source>
</reference>
<dbReference type="AlphaFoldDB" id="A0A9D4C3K7"/>
<keyword evidence="2" id="KW-1185">Reference proteome</keyword>
<gene>
    <name evidence="1" type="ORF">DPMN_059486</name>
</gene>
<evidence type="ECO:0000313" key="1">
    <source>
        <dbReference type="EMBL" id="KAH3716757.1"/>
    </source>
</evidence>
<dbReference type="Proteomes" id="UP000828390">
    <property type="component" value="Unassembled WGS sequence"/>
</dbReference>
<evidence type="ECO:0000313" key="2">
    <source>
        <dbReference type="Proteomes" id="UP000828390"/>
    </source>
</evidence>
<dbReference type="EMBL" id="JAIWYP010000013">
    <property type="protein sequence ID" value="KAH3716757.1"/>
    <property type="molecule type" value="Genomic_DNA"/>
</dbReference>
<name>A0A9D4C3K7_DREPO</name>